<dbReference type="OrthoDB" id="1908178at2759"/>
<evidence type="ECO:0000313" key="8">
    <source>
        <dbReference type="EMBL" id="KAG2225491.1"/>
    </source>
</evidence>
<dbReference type="AlphaFoldDB" id="A0A8H7SA80"/>
<evidence type="ECO:0000313" key="9">
    <source>
        <dbReference type="Proteomes" id="UP000646827"/>
    </source>
</evidence>
<dbReference type="EMBL" id="JAEPRB010000027">
    <property type="protein sequence ID" value="KAG2225491.1"/>
    <property type="molecule type" value="Genomic_DNA"/>
</dbReference>
<evidence type="ECO:0000256" key="4">
    <source>
        <dbReference type="ARBA" id="ARBA00044511"/>
    </source>
</evidence>
<proteinExistence type="inferred from homology"/>
<evidence type="ECO:0000256" key="3">
    <source>
        <dbReference type="ARBA" id="ARBA00044493"/>
    </source>
</evidence>
<feature type="compositionally biased region" description="Basic and acidic residues" evidence="6">
    <location>
        <begin position="362"/>
        <end position="372"/>
    </location>
</feature>
<dbReference type="Pfam" id="PF01535">
    <property type="entry name" value="PPR"/>
    <property type="match status" value="1"/>
</dbReference>
<dbReference type="PROSITE" id="PS51375">
    <property type="entry name" value="PPR"/>
    <property type="match status" value="3"/>
</dbReference>
<dbReference type="InterPro" id="IPR011990">
    <property type="entry name" value="TPR-like_helical_dom_sf"/>
</dbReference>
<sequence length="553" mass="64055">MRRLWINTPTRSNTGFCQCNQIPTPRIPRIDIRSQRYTMAAATMACENNNKNNNTMSEIINNTTSARRNTSKHRSTSTDFLEYLTKADRPSTTEYQEQERHLFHNNSIDQSVTSTLSAKKDRASALSDFYRSLATQDIDSIWPKYSYLYHHQYHKNLTRRNFRQLFLSAIRSRSTQRNLQRLLVLIDDMKERGMQLKCNEYDALMHWIGGRTVPVKKSHHLTEALALFDEMQQQTIQPSLVTYNTLIHIASQVSDIRMAQRLYHDMIAHDIKPDAYTYATLLSSMGKMRDVDGMEQMLEQLQTMQHVANNTIIFNAVLSGYAASDRIDDVKKMFGEMYNSLQQNKRYNNTAKEQQQQQNGAEEEKEKERKAPVADTQSFRIYIEALLSQGEQDTAIQVLENMISHDLEPIAAIYNQLFRSFMNEEAMEEEEDNGSHRNNDGLILDEETRTKLNTVKKLQQSMIELNVPPNSETMYTLVSALLDLGDTNLALETFVRLNRNMSNDVAVNKERFTLKAHDTVALLTQRRFELDTTKPNKLEPNQELLERLGKIVK</sequence>
<gene>
    <name evidence="8" type="ORF">INT45_010318</name>
</gene>
<accession>A0A8H7SA80</accession>
<protein>
    <recommendedName>
        <fullName evidence="7">PROP1-like PPR domain-containing protein</fullName>
    </recommendedName>
</protein>
<comment type="similarity">
    <text evidence="1">Belongs to the CCM1 family.</text>
</comment>
<evidence type="ECO:0000256" key="2">
    <source>
        <dbReference type="ARBA" id="ARBA00022737"/>
    </source>
</evidence>
<name>A0A8H7SA80_9FUNG</name>
<feature type="domain" description="PROP1-like PPR" evidence="7">
    <location>
        <begin position="162"/>
        <end position="304"/>
    </location>
</feature>
<dbReference type="Proteomes" id="UP000646827">
    <property type="component" value="Unassembled WGS sequence"/>
</dbReference>
<dbReference type="InterPro" id="IPR033443">
    <property type="entry name" value="PROP1-like_PPR_dom"/>
</dbReference>
<evidence type="ECO:0000259" key="7">
    <source>
        <dbReference type="Pfam" id="PF17177"/>
    </source>
</evidence>
<dbReference type="Gene3D" id="1.25.40.10">
    <property type="entry name" value="Tetratricopeptide repeat domain"/>
    <property type="match status" value="2"/>
</dbReference>
<dbReference type="InterPro" id="IPR002885">
    <property type="entry name" value="PPR_rpt"/>
</dbReference>
<dbReference type="NCBIfam" id="TIGR00756">
    <property type="entry name" value="PPR"/>
    <property type="match status" value="3"/>
</dbReference>
<keyword evidence="9" id="KW-1185">Reference proteome</keyword>
<feature type="region of interest" description="Disordered" evidence="6">
    <location>
        <begin position="350"/>
        <end position="373"/>
    </location>
</feature>
<feature type="compositionally biased region" description="Low complexity" evidence="6">
    <location>
        <begin position="351"/>
        <end position="360"/>
    </location>
</feature>
<organism evidence="8 9">
    <name type="scientific">Circinella minor</name>
    <dbReference type="NCBI Taxonomy" id="1195481"/>
    <lineage>
        <taxon>Eukaryota</taxon>
        <taxon>Fungi</taxon>
        <taxon>Fungi incertae sedis</taxon>
        <taxon>Mucoromycota</taxon>
        <taxon>Mucoromycotina</taxon>
        <taxon>Mucoromycetes</taxon>
        <taxon>Mucorales</taxon>
        <taxon>Lichtheimiaceae</taxon>
        <taxon>Circinella</taxon>
    </lineage>
</organism>
<comment type="caution">
    <text evidence="8">The sequence shown here is derived from an EMBL/GenBank/DDBJ whole genome shotgun (WGS) entry which is preliminary data.</text>
</comment>
<comment type="subunit">
    <text evidence="4">Binds to mitochondrial small subunit 15S rRNA.</text>
</comment>
<feature type="repeat" description="PPR" evidence="5">
    <location>
        <begin position="310"/>
        <end position="340"/>
    </location>
</feature>
<comment type="function">
    <text evidence="3">Regulates mitochondrial small subunit maturation by controlling 15S rRNA 5'-end processing. Localizes to the 5' precursor of the 15S rRNA in a position that is subsequently occupied by mS47 in the mature yeast mtSSU. Uses structure and sequence-specific RNA recognition, binding to a single-stranded region of the precursor and specifically recognizing bases -6 to -1. The exchange of Ccm1 for mS47 is coupled to the irreversible removal of precursor rRNA that is accompanied by conformational changes of the mitoribosomal proteins uS5m and mS26. These conformational changes signal completion of 5'-end rRNA processing through protection of the mature 5'-end of the 15S rRNA and stabilization of mS47. The removal of the 5' precursor together with the dissociation of Ccm1 may be catalyzed by the 5'-3' exoribonuclease Pet127. Involved in the specific removal of group I introns in mitochondrial encoded transcripts.</text>
</comment>
<keyword evidence="2" id="KW-0677">Repeat</keyword>
<reference evidence="8 9" key="1">
    <citation type="submission" date="2020-12" db="EMBL/GenBank/DDBJ databases">
        <title>Metabolic potential, ecology and presence of endohyphal bacteria is reflected in genomic diversity of Mucoromycotina.</title>
        <authorList>
            <person name="Muszewska A."/>
            <person name="Okrasinska A."/>
            <person name="Steczkiewicz K."/>
            <person name="Drgas O."/>
            <person name="Orlowska M."/>
            <person name="Perlinska-Lenart U."/>
            <person name="Aleksandrzak-Piekarczyk T."/>
            <person name="Szatraj K."/>
            <person name="Zielenkiewicz U."/>
            <person name="Pilsyk S."/>
            <person name="Malc E."/>
            <person name="Mieczkowski P."/>
            <person name="Kruszewska J.S."/>
            <person name="Biernat P."/>
            <person name="Pawlowska J."/>
        </authorList>
    </citation>
    <scope>NUCLEOTIDE SEQUENCE [LARGE SCALE GENOMIC DNA]</scope>
    <source>
        <strain evidence="8 9">CBS 142.35</strain>
    </source>
</reference>
<dbReference type="Pfam" id="PF17177">
    <property type="entry name" value="PPR_long"/>
    <property type="match status" value="1"/>
</dbReference>
<evidence type="ECO:0000256" key="6">
    <source>
        <dbReference type="SAM" id="MobiDB-lite"/>
    </source>
</evidence>
<feature type="repeat" description="PPR" evidence="5">
    <location>
        <begin position="239"/>
        <end position="273"/>
    </location>
</feature>
<evidence type="ECO:0000256" key="5">
    <source>
        <dbReference type="PROSITE-ProRule" id="PRU00708"/>
    </source>
</evidence>
<evidence type="ECO:0000256" key="1">
    <source>
        <dbReference type="ARBA" id="ARBA00006192"/>
    </source>
</evidence>
<feature type="repeat" description="PPR" evidence="5">
    <location>
        <begin position="375"/>
        <end position="409"/>
    </location>
</feature>
<dbReference type="PANTHER" id="PTHR47447">
    <property type="entry name" value="OS03G0856100 PROTEIN"/>
    <property type="match status" value="1"/>
</dbReference>
<dbReference type="PANTHER" id="PTHR47447:SF23">
    <property type="entry name" value="PENTACOTRIPEPTIDE-REPEAT REGION OF PRORP DOMAIN-CONTAINING PROTEIN"/>
    <property type="match status" value="1"/>
</dbReference>